<proteinExistence type="predicted"/>
<dbReference type="AlphaFoldDB" id="A0A4U3M4S8"/>
<dbReference type="OrthoDB" id="9895918at2"/>
<keyword evidence="3" id="KW-1185">Reference proteome</keyword>
<dbReference type="Proteomes" id="UP000305836">
    <property type="component" value="Unassembled WGS sequence"/>
</dbReference>
<reference evidence="2 3" key="1">
    <citation type="submission" date="2019-04" db="EMBL/GenBank/DDBJ databases">
        <title>Kribbella sp. NEAU-THZ 27 nov., a novel actinomycete isolated from soil.</title>
        <authorList>
            <person name="Duan L."/>
        </authorList>
    </citation>
    <scope>NUCLEOTIDE SEQUENCE [LARGE SCALE GENOMIC DNA]</scope>
    <source>
        <strain evidence="3">NEAU-THZ27</strain>
    </source>
</reference>
<gene>
    <name evidence="2" type="ORF">FDA38_06030</name>
</gene>
<keyword evidence="1" id="KW-1133">Transmembrane helix</keyword>
<dbReference type="EMBL" id="SZPZ01000001">
    <property type="protein sequence ID" value="TKK82347.1"/>
    <property type="molecule type" value="Genomic_DNA"/>
</dbReference>
<sequence length="217" mass="22762">MSTTSTNTPNDNRDYAWHRHPAFIAGIPAAAAIIGSILTIVLGQAGALPQAINPAPPTTTVTTTATATVTSSATTTAATDGPTTPVAGPQDVIWHRKLHIPDRFALDIDQAQPNVVDGIGSEFSTGMFYGGEYPFVQLHSTAAGMASSSSPSHDECVDAINTNHTKDDFQVLTGKTFCVKEDPANNPAGARLAAVHIISTKGDPYDMYVDVTVWNLG</sequence>
<evidence type="ECO:0000313" key="2">
    <source>
        <dbReference type="EMBL" id="TKK82347.1"/>
    </source>
</evidence>
<dbReference type="RefSeq" id="WP_137253043.1">
    <property type="nucleotide sequence ID" value="NZ_JBHSPQ010000001.1"/>
</dbReference>
<evidence type="ECO:0000256" key="1">
    <source>
        <dbReference type="SAM" id="Phobius"/>
    </source>
</evidence>
<evidence type="ECO:0000313" key="3">
    <source>
        <dbReference type="Proteomes" id="UP000305836"/>
    </source>
</evidence>
<organism evidence="2 3">
    <name type="scientific">Kribbella jiaozuonensis</name>
    <dbReference type="NCBI Taxonomy" id="2575441"/>
    <lineage>
        <taxon>Bacteria</taxon>
        <taxon>Bacillati</taxon>
        <taxon>Actinomycetota</taxon>
        <taxon>Actinomycetes</taxon>
        <taxon>Propionibacteriales</taxon>
        <taxon>Kribbellaceae</taxon>
        <taxon>Kribbella</taxon>
    </lineage>
</organism>
<name>A0A4U3M4S8_9ACTN</name>
<protein>
    <submittedName>
        <fullName evidence="2">Uncharacterized protein</fullName>
    </submittedName>
</protein>
<comment type="caution">
    <text evidence="2">The sequence shown here is derived from an EMBL/GenBank/DDBJ whole genome shotgun (WGS) entry which is preliminary data.</text>
</comment>
<keyword evidence="1" id="KW-0812">Transmembrane</keyword>
<feature type="transmembrane region" description="Helical" evidence="1">
    <location>
        <begin position="20"/>
        <end position="42"/>
    </location>
</feature>
<keyword evidence="1" id="KW-0472">Membrane</keyword>
<accession>A0A4U3M4S8</accession>